<keyword evidence="3" id="KW-0963">Cytoplasm</keyword>
<keyword evidence="6" id="KW-0547">Nucleotide-binding</keyword>
<evidence type="ECO:0000256" key="10">
    <source>
        <dbReference type="ARBA" id="ARBA00029346"/>
    </source>
</evidence>
<dbReference type="NCBIfam" id="TIGR01510">
    <property type="entry name" value="coaD_prev_kdtB"/>
    <property type="match status" value="1"/>
</dbReference>
<evidence type="ECO:0000256" key="1">
    <source>
        <dbReference type="ARBA" id="ARBA00012392"/>
    </source>
</evidence>
<dbReference type="InterPro" id="IPR014729">
    <property type="entry name" value="Rossmann-like_a/b/a_fold"/>
</dbReference>
<dbReference type="GO" id="GO:0004595">
    <property type="term" value="F:pantetheine-phosphate adenylyltransferase activity"/>
    <property type="evidence" value="ECO:0007669"/>
    <property type="project" value="UniProtKB-EC"/>
</dbReference>
<dbReference type="PANTHER" id="PTHR21342">
    <property type="entry name" value="PHOSPHOPANTETHEINE ADENYLYLTRANSFERASE"/>
    <property type="match status" value="1"/>
</dbReference>
<keyword evidence="7" id="KW-0067">ATP-binding</keyword>
<keyword evidence="9" id="KW-0173">Coenzyme A biosynthesis</keyword>
<dbReference type="EMBL" id="UINC01003794">
    <property type="protein sequence ID" value="SVA09302.1"/>
    <property type="molecule type" value="Genomic_DNA"/>
</dbReference>
<sequence length="130" mass="14494">VIIAIGVNHEKDNMFSIEERINIITNEINDIDNISNVEIKSFKGLIVDFTSEMKATVIIKGVRGPVDYDYELQMAGMNSVMNPNIETIFLISKPEFSFISSSLVKQIAHMGGNISKFVSPGIEESIKEKI</sequence>
<feature type="domain" description="Cytidyltransferase-like" evidence="11">
    <location>
        <begin position="2"/>
        <end position="106"/>
    </location>
</feature>
<dbReference type="AlphaFoldDB" id="A0A381SZ79"/>
<keyword evidence="8" id="KW-0460">Magnesium</keyword>
<comment type="catalytic activity">
    <reaction evidence="10">
        <text>(R)-4'-phosphopantetheine + ATP + H(+) = 3'-dephospho-CoA + diphosphate</text>
        <dbReference type="Rhea" id="RHEA:19801"/>
        <dbReference type="ChEBI" id="CHEBI:15378"/>
        <dbReference type="ChEBI" id="CHEBI:30616"/>
        <dbReference type="ChEBI" id="CHEBI:33019"/>
        <dbReference type="ChEBI" id="CHEBI:57328"/>
        <dbReference type="ChEBI" id="CHEBI:61723"/>
        <dbReference type="EC" id="2.7.7.3"/>
    </reaction>
</comment>
<keyword evidence="4" id="KW-0808">Transferase</keyword>
<evidence type="ECO:0000256" key="8">
    <source>
        <dbReference type="ARBA" id="ARBA00022842"/>
    </source>
</evidence>
<evidence type="ECO:0000259" key="11">
    <source>
        <dbReference type="Pfam" id="PF01467"/>
    </source>
</evidence>
<evidence type="ECO:0000256" key="9">
    <source>
        <dbReference type="ARBA" id="ARBA00022993"/>
    </source>
</evidence>
<proteinExistence type="predicted"/>
<keyword evidence="5" id="KW-0548">Nucleotidyltransferase</keyword>
<organism evidence="12">
    <name type="scientific">marine metagenome</name>
    <dbReference type="NCBI Taxonomy" id="408172"/>
    <lineage>
        <taxon>unclassified sequences</taxon>
        <taxon>metagenomes</taxon>
        <taxon>ecological metagenomes</taxon>
    </lineage>
</organism>
<dbReference type="Pfam" id="PF01467">
    <property type="entry name" value="CTP_transf_like"/>
    <property type="match status" value="1"/>
</dbReference>
<evidence type="ECO:0000313" key="12">
    <source>
        <dbReference type="EMBL" id="SVA09302.1"/>
    </source>
</evidence>
<evidence type="ECO:0000256" key="7">
    <source>
        <dbReference type="ARBA" id="ARBA00022840"/>
    </source>
</evidence>
<evidence type="ECO:0000256" key="5">
    <source>
        <dbReference type="ARBA" id="ARBA00022695"/>
    </source>
</evidence>
<reference evidence="12" key="1">
    <citation type="submission" date="2018-05" db="EMBL/GenBank/DDBJ databases">
        <authorList>
            <person name="Lanie J.A."/>
            <person name="Ng W.-L."/>
            <person name="Kazmierczak K.M."/>
            <person name="Andrzejewski T.M."/>
            <person name="Davidsen T.M."/>
            <person name="Wayne K.J."/>
            <person name="Tettelin H."/>
            <person name="Glass J.I."/>
            <person name="Rusch D."/>
            <person name="Podicherti R."/>
            <person name="Tsui H.-C.T."/>
            <person name="Winkler M.E."/>
        </authorList>
    </citation>
    <scope>NUCLEOTIDE SEQUENCE</scope>
</reference>
<accession>A0A381SZ79</accession>
<dbReference type="InterPro" id="IPR001980">
    <property type="entry name" value="PPAT"/>
</dbReference>
<dbReference type="PRINTS" id="PR01020">
    <property type="entry name" value="LPSBIOSNTHSS"/>
</dbReference>
<dbReference type="PANTHER" id="PTHR21342:SF1">
    <property type="entry name" value="PHOSPHOPANTETHEINE ADENYLYLTRANSFERASE"/>
    <property type="match status" value="1"/>
</dbReference>
<evidence type="ECO:0000256" key="6">
    <source>
        <dbReference type="ARBA" id="ARBA00022741"/>
    </source>
</evidence>
<feature type="non-terminal residue" evidence="12">
    <location>
        <position position="1"/>
    </location>
</feature>
<evidence type="ECO:0000256" key="3">
    <source>
        <dbReference type="ARBA" id="ARBA00022490"/>
    </source>
</evidence>
<gene>
    <name evidence="12" type="ORF">METZ01_LOCUS62156</name>
</gene>
<protein>
    <recommendedName>
        <fullName evidence="2">Phosphopantetheine adenylyltransferase</fullName>
        <ecNumber evidence="1">2.7.7.3</ecNumber>
    </recommendedName>
</protein>
<dbReference type="Gene3D" id="3.40.50.620">
    <property type="entry name" value="HUPs"/>
    <property type="match status" value="1"/>
</dbReference>
<dbReference type="GO" id="GO:0015937">
    <property type="term" value="P:coenzyme A biosynthetic process"/>
    <property type="evidence" value="ECO:0007669"/>
    <property type="project" value="UniProtKB-KW"/>
</dbReference>
<dbReference type="SUPFAM" id="SSF52374">
    <property type="entry name" value="Nucleotidylyl transferase"/>
    <property type="match status" value="1"/>
</dbReference>
<dbReference type="EC" id="2.7.7.3" evidence="1"/>
<dbReference type="InterPro" id="IPR004821">
    <property type="entry name" value="Cyt_trans-like"/>
</dbReference>
<evidence type="ECO:0000256" key="4">
    <source>
        <dbReference type="ARBA" id="ARBA00022679"/>
    </source>
</evidence>
<evidence type="ECO:0000256" key="2">
    <source>
        <dbReference type="ARBA" id="ARBA00013868"/>
    </source>
</evidence>
<dbReference type="GO" id="GO:0005524">
    <property type="term" value="F:ATP binding"/>
    <property type="evidence" value="ECO:0007669"/>
    <property type="project" value="UniProtKB-KW"/>
</dbReference>
<name>A0A381SZ79_9ZZZZ</name>